<sequence length="103" mass="10652">MVALALVAGTFAQGNERPLWPNGTPGAKGNSPRDIPTLTPFPAPTGNNSGSAIVICPGGGYGGLASHEGQTYAQFLQMHGINGFVLKYRLGSAGYRHPIMLGD</sequence>
<evidence type="ECO:0000256" key="1">
    <source>
        <dbReference type="SAM" id="MobiDB-lite"/>
    </source>
</evidence>
<feature type="region of interest" description="Disordered" evidence="1">
    <location>
        <begin position="14"/>
        <end position="44"/>
    </location>
</feature>
<dbReference type="AlphaFoldDB" id="A0A383BPE4"/>
<dbReference type="EMBL" id="UINC01202335">
    <property type="protein sequence ID" value="SVE22086.1"/>
    <property type="molecule type" value="Genomic_DNA"/>
</dbReference>
<feature type="non-terminal residue" evidence="2">
    <location>
        <position position="103"/>
    </location>
</feature>
<accession>A0A383BPE4</accession>
<proteinExistence type="predicted"/>
<evidence type="ECO:0000313" key="2">
    <source>
        <dbReference type="EMBL" id="SVE22086.1"/>
    </source>
</evidence>
<organism evidence="2">
    <name type="scientific">marine metagenome</name>
    <dbReference type="NCBI Taxonomy" id="408172"/>
    <lineage>
        <taxon>unclassified sequences</taxon>
        <taxon>metagenomes</taxon>
        <taxon>ecological metagenomes</taxon>
    </lineage>
</organism>
<reference evidence="2" key="1">
    <citation type="submission" date="2018-05" db="EMBL/GenBank/DDBJ databases">
        <authorList>
            <person name="Lanie J.A."/>
            <person name="Ng W.-L."/>
            <person name="Kazmierczak K.M."/>
            <person name="Andrzejewski T.M."/>
            <person name="Davidsen T.M."/>
            <person name="Wayne K.J."/>
            <person name="Tettelin H."/>
            <person name="Glass J.I."/>
            <person name="Rusch D."/>
            <person name="Podicherti R."/>
            <person name="Tsui H.-C.T."/>
            <person name="Winkler M.E."/>
        </authorList>
    </citation>
    <scope>NUCLEOTIDE SEQUENCE</scope>
</reference>
<protein>
    <recommendedName>
        <fullName evidence="3">Alpha/beta hydrolase fold-3 domain-containing protein</fullName>
    </recommendedName>
</protein>
<gene>
    <name evidence="2" type="ORF">METZ01_LOCUS474940</name>
</gene>
<name>A0A383BPE4_9ZZZZ</name>
<dbReference type="InterPro" id="IPR029058">
    <property type="entry name" value="AB_hydrolase_fold"/>
</dbReference>
<evidence type="ECO:0008006" key="3">
    <source>
        <dbReference type="Google" id="ProtNLM"/>
    </source>
</evidence>
<dbReference type="Gene3D" id="3.40.50.1820">
    <property type="entry name" value="alpha/beta hydrolase"/>
    <property type="match status" value="1"/>
</dbReference>